<accession>A0AAV3YYB1</accession>
<organism evidence="2 3">
    <name type="scientific">Plakobranchus ocellatus</name>
    <dbReference type="NCBI Taxonomy" id="259542"/>
    <lineage>
        <taxon>Eukaryota</taxon>
        <taxon>Metazoa</taxon>
        <taxon>Spiralia</taxon>
        <taxon>Lophotrochozoa</taxon>
        <taxon>Mollusca</taxon>
        <taxon>Gastropoda</taxon>
        <taxon>Heterobranchia</taxon>
        <taxon>Euthyneura</taxon>
        <taxon>Panpulmonata</taxon>
        <taxon>Sacoglossa</taxon>
        <taxon>Placobranchoidea</taxon>
        <taxon>Plakobranchidae</taxon>
        <taxon>Plakobranchus</taxon>
    </lineage>
</organism>
<proteinExistence type="predicted"/>
<feature type="compositionally biased region" description="Basic residues" evidence="1">
    <location>
        <begin position="1"/>
        <end position="10"/>
    </location>
</feature>
<feature type="region of interest" description="Disordered" evidence="1">
    <location>
        <begin position="1"/>
        <end position="55"/>
    </location>
</feature>
<feature type="compositionally biased region" description="Basic and acidic residues" evidence="1">
    <location>
        <begin position="13"/>
        <end position="28"/>
    </location>
</feature>
<sequence>MTFTKKRGTRKAAQLDKLRRTDKPDKRPRNVTRKTNIKNKLEGNRKPPSSNSRSLRVLHLNVKGCLTLRHTELRTVLPGYVGHWRGKHAAASPSSSERTLGRPSEMYKPPVRWTSKV</sequence>
<protein>
    <submittedName>
        <fullName evidence="2">Uncharacterized protein</fullName>
    </submittedName>
</protein>
<keyword evidence="3" id="KW-1185">Reference proteome</keyword>
<evidence type="ECO:0000313" key="3">
    <source>
        <dbReference type="Proteomes" id="UP000735302"/>
    </source>
</evidence>
<dbReference type="AlphaFoldDB" id="A0AAV3YYB1"/>
<comment type="caution">
    <text evidence="2">The sequence shown here is derived from an EMBL/GenBank/DDBJ whole genome shotgun (WGS) entry which is preliminary data.</text>
</comment>
<name>A0AAV3YYB1_9GAST</name>
<dbReference type="Proteomes" id="UP000735302">
    <property type="component" value="Unassembled WGS sequence"/>
</dbReference>
<feature type="region of interest" description="Disordered" evidence="1">
    <location>
        <begin position="85"/>
        <end position="117"/>
    </location>
</feature>
<evidence type="ECO:0000313" key="2">
    <source>
        <dbReference type="EMBL" id="GFN87884.1"/>
    </source>
</evidence>
<evidence type="ECO:0000256" key="1">
    <source>
        <dbReference type="SAM" id="MobiDB-lite"/>
    </source>
</evidence>
<gene>
    <name evidence="2" type="ORF">PoB_001439000</name>
</gene>
<dbReference type="EMBL" id="BLXT01001819">
    <property type="protein sequence ID" value="GFN87884.1"/>
    <property type="molecule type" value="Genomic_DNA"/>
</dbReference>
<reference evidence="2 3" key="1">
    <citation type="journal article" date="2021" name="Elife">
        <title>Chloroplast acquisition without the gene transfer in kleptoplastic sea slugs, Plakobranchus ocellatus.</title>
        <authorList>
            <person name="Maeda T."/>
            <person name="Takahashi S."/>
            <person name="Yoshida T."/>
            <person name="Shimamura S."/>
            <person name="Takaki Y."/>
            <person name="Nagai Y."/>
            <person name="Toyoda A."/>
            <person name="Suzuki Y."/>
            <person name="Arimoto A."/>
            <person name="Ishii H."/>
            <person name="Satoh N."/>
            <person name="Nishiyama T."/>
            <person name="Hasebe M."/>
            <person name="Maruyama T."/>
            <person name="Minagawa J."/>
            <person name="Obokata J."/>
            <person name="Shigenobu S."/>
        </authorList>
    </citation>
    <scope>NUCLEOTIDE SEQUENCE [LARGE SCALE GENOMIC DNA]</scope>
</reference>